<dbReference type="EMBL" id="NJET01000178">
    <property type="protein sequence ID" value="PHH59836.1"/>
    <property type="molecule type" value="Genomic_DNA"/>
</dbReference>
<evidence type="ECO:0000313" key="6">
    <source>
        <dbReference type="EMBL" id="PHH59836.1"/>
    </source>
</evidence>
<dbReference type="SUPFAM" id="SSF56399">
    <property type="entry name" value="ADP-ribosylation"/>
    <property type="match status" value="1"/>
</dbReference>
<feature type="signal peptide" evidence="5">
    <location>
        <begin position="1"/>
        <end position="29"/>
    </location>
</feature>
<dbReference type="Gene3D" id="3.90.210.10">
    <property type="entry name" value="Heat-Labile Enterotoxin, subunit A"/>
    <property type="match status" value="1"/>
</dbReference>
<evidence type="ECO:0000256" key="3">
    <source>
        <dbReference type="ARBA" id="ARBA00023026"/>
    </source>
</evidence>
<reference evidence="6 7" key="1">
    <citation type="submission" date="2017-06" db="EMBL/GenBank/DDBJ databases">
        <title>Ant-infecting Ophiocordyceps genomes reveal a high diversity of potential behavioral manipulation genes and a possible major role for enterotoxins.</title>
        <authorList>
            <person name="De Bekker C."/>
            <person name="Evans H.C."/>
            <person name="Brachmann A."/>
            <person name="Hughes D.P."/>
        </authorList>
    </citation>
    <scope>NUCLEOTIDE SEQUENCE [LARGE SCALE GENOMIC DNA]</scope>
    <source>
        <strain evidence="6 7">Map64</strain>
    </source>
</reference>
<protein>
    <submittedName>
        <fullName evidence="6">Putative enterotoxin</fullName>
    </submittedName>
</protein>
<keyword evidence="1" id="KW-0800">Toxin</keyword>
<evidence type="ECO:0000256" key="4">
    <source>
        <dbReference type="ARBA" id="ARBA00023157"/>
    </source>
</evidence>
<dbReference type="PRINTS" id="PR00771">
    <property type="entry name" value="ENTEROTOXINA"/>
</dbReference>
<sequence>MMPFFTFASLIRLLAFSTIILLLLDLAHGSQSPALEPWTRHKRDLIEIEAEAPGPTVVYRGGWARSPKYLKQVGGIYSKGREMQLRGQALTPDELYRGSSLFHSANGNAIGVTRYVATSSDPRPALEFATDKLDTWRAGYVYVIKADEKMIDVNKSLGRFSPYFADRLQAAMGYIPFDQIEGWYKVNYENHFSSPEAIAKTVERIRNRSPKGYTRNKKFNSARYGAERGRGGVPKLAGFPKGHPAWKEEKWRAFKDESVEVNLDRAARIVCGAHAAKRDLSCLERFEHEQGAIQGEDTGIEDAGKEEEISAESVVSEESHALAELPVVADRISDEWFAAMATKAGYAAVVETKWRASLSDVRTRILGYQKLSGTPSKLGLKTLSPALKVGAGAVAAVGVGFWINDIVETFTTETSAWDKGAVLTRLVPIIGCEVNAIANIDNGAKVAYETVDMAVCLLADALLLGGVTAPLGIALHLARYIMRLVQPTPALPLISEIEEMRDTPWKTFIDQNLTLIMTSQSWRDKLEGAIIIESLGITSQAADASSVIMINDNSQALDDDDSYRKVLAAMAQVREQAMVEIVRRQRQFLLGLPKLLRDGLDHWMNKTAEQYNENFIQMLNSDEMIKKYPTFNLNMLISDEEQYGKARSYMSWASHLLRRDVPELPGLIALAYYVGVAAGVNGSLLSSDFSGPVERTHIVAPTVIDPAAYLKEKYGWVADIELVQHGLAVVRWLRGEIEQVDLPGSHRLSLSELEEFRILLAMHIGVVFADWKWTNRLKLGRIPSEYVQDEAGLIQRLFGISRWSAASHIARVAQETKAQCQMLKMELIERDFLTRMAILARDIFKTSLEVSLSHWTGSATAMRAALPAFFGNDAASSKNCIKW</sequence>
<feature type="chain" id="PRO_5012722294" evidence="5">
    <location>
        <begin position="30"/>
        <end position="883"/>
    </location>
</feature>
<evidence type="ECO:0000256" key="2">
    <source>
        <dbReference type="ARBA" id="ARBA00022729"/>
    </source>
</evidence>
<evidence type="ECO:0000313" key="7">
    <source>
        <dbReference type="Proteomes" id="UP000226192"/>
    </source>
</evidence>
<name>A0A2C5XWP3_9HYPO</name>
<proteinExistence type="predicted"/>
<organism evidence="6 7">
    <name type="scientific">Ophiocordyceps australis</name>
    <dbReference type="NCBI Taxonomy" id="1399860"/>
    <lineage>
        <taxon>Eukaryota</taxon>
        <taxon>Fungi</taxon>
        <taxon>Dikarya</taxon>
        <taxon>Ascomycota</taxon>
        <taxon>Pezizomycotina</taxon>
        <taxon>Sordariomycetes</taxon>
        <taxon>Hypocreomycetidae</taxon>
        <taxon>Hypocreales</taxon>
        <taxon>Ophiocordycipitaceae</taxon>
        <taxon>Ophiocordyceps</taxon>
    </lineage>
</organism>
<keyword evidence="2 5" id="KW-0732">Signal</keyword>
<dbReference type="Pfam" id="PF01375">
    <property type="entry name" value="Enterotoxin_a"/>
    <property type="match status" value="1"/>
</dbReference>
<keyword evidence="3" id="KW-0843">Virulence</keyword>
<keyword evidence="4" id="KW-1015">Disulfide bond</keyword>
<evidence type="ECO:0000256" key="1">
    <source>
        <dbReference type="ARBA" id="ARBA00022656"/>
    </source>
</evidence>
<dbReference type="InterPro" id="IPR001144">
    <property type="entry name" value="Enterotoxin_A"/>
</dbReference>
<dbReference type="STRING" id="1399860.A0A2C5XWP3"/>
<dbReference type="Proteomes" id="UP000226192">
    <property type="component" value="Unassembled WGS sequence"/>
</dbReference>
<comment type="caution">
    <text evidence="6">The sequence shown here is derived from an EMBL/GenBank/DDBJ whole genome shotgun (WGS) entry which is preliminary data.</text>
</comment>
<dbReference type="OrthoDB" id="4928190at2759"/>
<evidence type="ECO:0000256" key="5">
    <source>
        <dbReference type="SAM" id="SignalP"/>
    </source>
</evidence>
<keyword evidence="7" id="KW-1185">Reference proteome</keyword>
<dbReference type="AlphaFoldDB" id="A0A2C5XWP3"/>
<accession>A0A2C5XWP3</accession>
<gene>
    <name evidence="6" type="ORF">CDD81_2443</name>
</gene>
<dbReference type="GO" id="GO:0090729">
    <property type="term" value="F:toxin activity"/>
    <property type="evidence" value="ECO:0007669"/>
    <property type="project" value="UniProtKB-KW"/>
</dbReference>